<evidence type="ECO:0000256" key="8">
    <source>
        <dbReference type="ARBA" id="ARBA00023204"/>
    </source>
</evidence>
<evidence type="ECO:0000256" key="9">
    <source>
        <dbReference type="ARBA" id="ARBA00023242"/>
    </source>
</evidence>
<evidence type="ECO:0000313" key="11">
    <source>
        <dbReference type="EMBL" id="KAJ8984514.1"/>
    </source>
</evidence>
<keyword evidence="6" id="KW-0862">Zinc</keyword>
<keyword evidence="4" id="KW-0227">DNA damage</keyword>
<dbReference type="InterPro" id="IPR037129">
    <property type="entry name" value="XPA_sf"/>
</dbReference>
<dbReference type="Pfam" id="PF01286">
    <property type="entry name" value="XPA_N"/>
    <property type="match status" value="1"/>
</dbReference>
<dbReference type="Gene3D" id="3.90.530.10">
    <property type="entry name" value="XPA C-terminal domain"/>
    <property type="match status" value="1"/>
</dbReference>
<dbReference type="Proteomes" id="UP001162164">
    <property type="component" value="Unassembled WGS sequence"/>
</dbReference>
<keyword evidence="9" id="KW-0539">Nucleus</keyword>
<keyword evidence="3" id="KW-0479">Metal-binding</keyword>
<keyword evidence="8" id="KW-0234">DNA repair</keyword>
<keyword evidence="7" id="KW-0238">DNA-binding</keyword>
<dbReference type="InterPro" id="IPR009061">
    <property type="entry name" value="DNA-bd_dom_put_sf"/>
</dbReference>
<organism evidence="11 12">
    <name type="scientific">Molorchus minor</name>
    <dbReference type="NCBI Taxonomy" id="1323400"/>
    <lineage>
        <taxon>Eukaryota</taxon>
        <taxon>Metazoa</taxon>
        <taxon>Ecdysozoa</taxon>
        <taxon>Arthropoda</taxon>
        <taxon>Hexapoda</taxon>
        <taxon>Insecta</taxon>
        <taxon>Pterygota</taxon>
        <taxon>Neoptera</taxon>
        <taxon>Endopterygota</taxon>
        <taxon>Coleoptera</taxon>
        <taxon>Polyphaga</taxon>
        <taxon>Cucujiformia</taxon>
        <taxon>Chrysomeloidea</taxon>
        <taxon>Cerambycidae</taxon>
        <taxon>Lamiinae</taxon>
        <taxon>Monochamini</taxon>
        <taxon>Molorchus</taxon>
    </lineage>
</organism>
<feature type="domain" description="XPA C-terminal" evidence="10">
    <location>
        <begin position="125"/>
        <end position="174"/>
    </location>
</feature>
<dbReference type="PANTHER" id="PTHR10142:SF0">
    <property type="entry name" value="DNA REPAIR PROTEIN COMPLEMENTING XP-A CELLS"/>
    <property type="match status" value="1"/>
</dbReference>
<dbReference type="EMBL" id="JAPWTJ010000033">
    <property type="protein sequence ID" value="KAJ8984514.1"/>
    <property type="molecule type" value="Genomic_DNA"/>
</dbReference>
<evidence type="ECO:0000256" key="5">
    <source>
        <dbReference type="ARBA" id="ARBA00022771"/>
    </source>
</evidence>
<evidence type="ECO:0000256" key="2">
    <source>
        <dbReference type="ARBA" id="ARBA00005548"/>
    </source>
</evidence>
<name>A0ABQ9K2E7_9CUCU</name>
<keyword evidence="12" id="KW-1185">Reference proteome</keyword>
<comment type="subcellular location">
    <subcellularLocation>
        <location evidence="1">Nucleus</location>
    </subcellularLocation>
</comment>
<protein>
    <recommendedName>
        <fullName evidence="10">XPA C-terminal domain-containing protein</fullName>
    </recommendedName>
</protein>
<comment type="caution">
    <text evidence="11">The sequence shown here is derived from an EMBL/GenBank/DDBJ whole genome shotgun (WGS) entry which is preliminary data.</text>
</comment>
<evidence type="ECO:0000259" key="10">
    <source>
        <dbReference type="Pfam" id="PF05181"/>
    </source>
</evidence>
<evidence type="ECO:0000256" key="1">
    <source>
        <dbReference type="ARBA" id="ARBA00004123"/>
    </source>
</evidence>
<comment type="similarity">
    <text evidence="2">Belongs to the XPA family.</text>
</comment>
<proteinExistence type="inferred from homology"/>
<evidence type="ECO:0000256" key="3">
    <source>
        <dbReference type="ARBA" id="ARBA00022723"/>
    </source>
</evidence>
<evidence type="ECO:0000313" key="12">
    <source>
        <dbReference type="Proteomes" id="UP001162164"/>
    </source>
</evidence>
<evidence type="ECO:0000256" key="6">
    <source>
        <dbReference type="ARBA" id="ARBA00022833"/>
    </source>
</evidence>
<dbReference type="SUPFAM" id="SSF57716">
    <property type="entry name" value="Glucocorticoid receptor-like (DNA-binding domain)"/>
    <property type="match status" value="1"/>
</dbReference>
<dbReference type="InterPro" id="IPR022652">
    <property type="entry name" value="Znf_XPA_CS"/>
</dbReference>
<dbReference type="InterPro" id="IPR022656">
    <property type="entry name" value="XPA_C"/>
</dbReference>
<gene>
    <name evidence="11" type="ORF">NQ317_010985</name>
</gene>
<dbReference type="SUPFAM" id="SSF46955">
    <property type="entry name" value="Putative DNA-binding domain"/>
    <property type="match status" value="1"/>
</dbReference>
<evidence type="ECO:0000256" key="4">
    <source>
        <dbReference type="ARBA" id="ARBA00022763"/>
    </source>
</evidence>
<reference evidence="11" key="1">
    <citation type="journal article" date="2023" name="Insect Mol. Biol.">
        <title>Genome sequencing provides insights into the evolution of gene families encoding plant cell wall-degrading enzymes in longhorned beetles.</title>
        <authorList>
            <person name="Shin N.R."/>
            <person name="Okamura Y."/>
            <person name="Kirsch R."/>
            <person name="Pauchet Y."/>
        </authorList>
    </citation>
    <scope>NUCLEOTIDE SEQUENCE</scope>
    <source>
        <strain evidence="11">MMC_N1</strain>
    </source>
</reference>
<dbReference type="PANTHER" id="PTHR10142">
    <property type="entry name" value="DNA REPAIR PROTEIN COMPLEMENTING XP-A CELLS"/>
    <property type="match status" value="1"/>
</dbReference>
<dbReference type="InterPro" id="IPR000465">
    <property type="entry name" value="XPA/RAD14"/>
</dbReference>
<sequence>MSQTSEEELSIAAKRRIERNRQKAIIIRRSKLVSHPYAKGEVISEDTTTLKIGAKKYKDTGGGFLLEEESDFADIPDKVLEQLEPPIFDPDRPTCEKCNKVFATSWLFDKFTIKCCDTCRDPEVHKLITKTEAKETYLLKDCDFDKREPPLKFIQQKNPHNAHWGDMKLYLETQCKYRCLQTYRLRKEHLKCGAVKKKLKMSGYVEKKKKVIAKSKKYEKQMKELRKGMRSSLYDRTRSVTHTHEFGPETYNEKEDTYHRKCTTCSYEETFEKM</sequence>
<accession>A0ABQ9K2E7</accession>
<keyword evidence="5" id="KW-0863">Zinc-finger</keyword>
<evidence type="ECO:0000256" key="7">
    <source>
        <dbReference type="ARBA" id="ARBA00023125"/>
    </source>
</evidence>
<dbReference type="NCBIfam" id="TIGR00598">
    <property type="entry name" value="rad14"/>
    <property type="match status" value="1"/>
</dbReference>
<dbReference type="Pfam" id="PF05181">
    <property type="entry name" value="XPA_C"/>
    <property type="match status" value="1"/>
</dbReference>